<evidence type="ECO:0000256" key="7">
    <source>
        <dbReference type="ARBA" id="ARBA00023128"/>
    </source>
</evidence>
<evidence type="ECO:0000313" key="13">
    <source>
        <dbReference type="Proteomes" id="UP000504638"/>
    </source>
</evidence>
<dbReference type="InterPro" id="IPR000511">
    <property type="entry name" value="Holocyt_c/c1_synthase"/>
</dbReference>
<keyword evidence="8 10" id="KW-0472">Membrane</keyword>
<dbReference type="AlphaFoldDB" id="A0A6G1G4Q0"/>
<evidence type="ECO:0000256" key="6">
    <source>
        <dbReference type="ARBA" id="ARBA00023004"/>
    </source>
</evidence>
<organism evidence="12">
    <name type="scientific">Eremomyces bilateralis CBS 781.70</name>
    <dbReference type="NCBI Taxonomy" id="1392243"/>
    <lineage>
        <taxon>Eukaryota</taxon>
        <taxon>Fungi</taxon>
        <taxon>Dikarya</taxon>
        <taxon>Ascomycota</taxon>
        <taxon>Pezizomycotina</taxon>
        <taxon>Dothideomycetes</taxon>
        <taxon>Dothideomycetes incertae sedis</taxon>
        <taxon>Eremomycetales</taxon>
        <taxon>Eremomycetaceae</taxon>
        <taxon>Eremomyces</taxon>
    </lineage>
</organism>
<sequence length="331" mass="36815">MGWFWADEASAPVATPAKIRTDTSPPPGCPMHKKPSVPKPAAPPSTESSCPYTPPDRTSPSGSTPLSSMPIPPTPSEPEQKTSSLSKLNPLNWMPYHLSSERAPNQTVALPINRETSSIPKGDPGTGNWEYPSPQQMYNAMLRKGFTDTPADAVESMVAVHNFLNEGAWDEILDWERRFARGWLPGVQQCFRGGAAISEELWDENKDGAVPRLTRFMGRPEDLTPKAQMMQWASQVAPGQFSGEAPFDRHDWFITREMKDGTTKEVRYVIDYYEGAPEENGMPVFFLDVRPAVDTPSAAVMRMMRWSGDVWWKASGGEARLNATKNEKEVD</sequence>
<keyword evidence="6 10" id="KW-0408">Iron</keyword>
<feature type="region of interest" description="Disordered" evidence="11">
    <location>
        <begin position="1"/>
        <end position="87"/>
    </location>
</feature>
<reference evidence="14" key="3">
    <citation type="submission" date="2025-04" db="UniProtKB">
        <authorList>
            <consortium name="RefSeq"/>
        </authorList>
    </citation>
    <scope>IDENTIFICATION</scope>
    <source>
        <strain evidence="14">CBS 781.70</strain>
    </source>
</reference>
<comment type="subcellular location">
    <subcellularLocation>
        <location evidence="1 10">Mitochondrion inner membrane</location>
    </subcellularLocation>
</comment>
<protein>
    <recommendedName>
        <fullName evidence="10">Holocytochrome c-type synthase</fullName>
        <ecNumber evidence="10">4.4.1.17</ecNumber>
    </recommendedName>
</protein>
<dbReference type="PROSITE" id="PS00822">
    <property type="entry name" value="CYTO_HEME_LYASE_2"/>
    <property type="match status" value="1"/>
</dbReference>
<reference evidence="14" key="2">
    <citation type="submission" date="2020-04" db="EMBL/GenBank/DDBJ databases">
        <authorList>
            <consortium name="NCBI Genome Project"/>
        </authorList>
    </citation>
    <scope>NUCLEOTIDE SEQUENCE</scope>
    <source>
        <strain evidence="14">CBS 781.70</strain>
    </source>
</reference>
<proteinExistence type="inferred from homology"/>
<comment type="function">
    <text evidence="10">Lyase that catalyzes the covalent linking of the heme group to the cytochrome C apoprotein to produce the mature functional cytochrome.</text>
</comment>
<evidence type="ECO:0000256" key="5">
    <source>
        <dbReference type="ARBA" id="ARBA00022792"/>
    </source>
</evidence>
<dbReference type="PANTHER" id="PTHR12743:SF3">
    <property type="entry name" value="HOLOCYTOCHROME-C SYNTHASE"/>
    <property type="match status" value="1"/>
</dbReference>
<dbReference type="Pfam" id="PF01265">
    <property type="entry name" value="Cyto_heme_lyase"/>
    <property type="match status" value="1"/>
</dbReference>
<evidence type="ECO:0000313" key="12">
    <source>
        <dbReference type="EMBL" id="KAF1812890.1"/>
    </source>
</evidence>
<evidence type="ECO:0000256" key="2">
    <source>
        <dbReference type="ARBA" id="ARBA00007255"/>
    </source>
</evidence>
<gene>
    <name evidence="12 14" type="ORF">P152DRAFT_396295</name>
</gene>
<accession>A0A6G1G4Q0</accession>
<dbReference type="EC" id="4.4.1.17" evidence="10"/>
<keyword evidence="13" id="KW-1185">Reference proteome</keyword>
<evidence type="ECO:0000256" key="3">
    <source>
        <dbReference type="ARBA" id="ARBA00022617"/>
    </source>
</evidence>
<evidence type="ECO:0000256" key="11">
    <source>
        <dbReference type="SAM" id="MobiDB-lite"/>
    </source>
</evidence>
<keyword evidence="3 10" id="KW-0349">Heme</keyword>
<dbReference type="GO" id="GO:0005743">
    <property type="term" value="C:mitochondrial inner membrane"/>
    <property type="evidence" value="ECO:0007669"/>
    <property type="project" value="UniProtKB-SubCell"/>
</dbReference>
<name>A0A6G1G4Q0_9PEZI</name>
<dbReference type="EMBL" id="ML975156">
    <property type="protein sequence ID" value="KAF1812890.1"/>
    <property type="molecule type" value="Genomic_DNA"/>
</dbReference>
<reference evidence="12 14" key="1">
    <citation type="submission" date="2020-01" db="EMBL/GenBank/DDBJ databases">
        <authorList>
            <consortium name="DOE Joint Genome Institute"/>
            <person name="Haridas S."/>
            <person name="Albert R."/>
            <person name="Binder M."/>
            <person name="Bloem J."/>
            <person name="Labutti K."/>
            <person name="Salamov A."/>
            <person name="Andreopoulos B."/>
            <person name="Baker S.E."/>
            <person name="Barry K."/>
            <person name="Bills G."/>
            <person name="Bluhm B.H."/>
            <person name="Cannon C."/>
            <person name="Castanera R."/>
            <person name="Culley D.E."/>
            <person name="Daum C."/>
            <person name="Ezra D."/>
            <person name="Gonzalez J.B."/>
            <person name="Henrissat B."/>
            <person name="Kuo A."/>
            <person name="Liang C."/>
            <person name="Lipzen A."/>
            <person name="Lutzoni F."/>
            <person name="Magnuson J."/>
            <person name="Mondo S."/>
            <person name="Nolan M."/>
            <person name="Ohm R."/>
            <person name="Pangilinan J."/>
            <person name="Park H.-J."/>
            <person name="Ramirez L."/>
            <person name="Alfaro M."/>
            <person name="Sun H."/>
            <person name="Tritt A."/>
            <person name="Yoshinaga Y."/>
            <person name="Zwiers L.-H."/>
            <person name="Turgeon B.G."/>
            <person name="Goodwin S.B."/>
            <person name="Spatafora J.W."/>
            <person name="Crous P.W."/>
            <person name="Grigoriev I.V."/>
        </authorList>
    </citation>
    <scope>NUCLEOTIDE SEQUENCE</scope>
    <source>
        <strain evidence="12 14">CBS 781.70</strain>
    </source>
</reference>
<dbReference type="GO" id="GO:0046872">
    <property type="term" value="F:metal ion binding"/>
    <property type="evidence" value="ECO:0007669"/>
    <property type="project" value="UniProtKB-KW"/>
</dbReference>
<evidence type="ECO:0000256" key="4">
    <source>
        <dbReference type="ARBA" id="ARBA00022723"/>
    </source>
</evidence>
<evidence type="ECO:0000256" key="8">
    <source>
        <dbReference type="ARBA" id="ARBA00023136"/>
    </source>
</evidence>
<keyword evidence="5 10" id="KW-0999">Mitochondrion inner membrane</keyword>
<dbReference type="RefSeq" id="XP_033534521.1">
    <property type="nucleotide sequence ID" value="XM_033676348.1"/>
</dbReference>
<dbReference type="PANTHER" id="PTHR12743">
    <property type="entry name" value="CYTOCHROME C1 HEME LYASE"/>
    <property type="match status" value="1"/>
</dbReference>
<dbReference type="OrthoDB" id="1158011at2759"/>
<evidence type="ECO:0000313" key="14">
    <source>
        <dbReference type="RefSeq" id="XP_033534521.1"/>
    </source>
</evidence>
<dbReference type="GeneID" id="54416918"/>
<evidence type="ECO:0000256" key="1">
    <source>
        <dbReference type="ARBA" id="ARBA00004273"/>
    </source>
</evidence>
<keyword evidence="9 10" id="KW-0456">Lyase</keyword>
<evidence type="ECO:0000256" key="10">
    <source>
        <dbReference type="RuleBase" id="RU363130"/>
    </source>
</evidence>
<dbReference type="Proteomes" id="UP000504638">
    <property type="component" value="Unplaced"/>
</dbReference>
<keyword evidence="4 10" id="KW-0479">Metal-binding</keyword>
<dbReference type="GO" id="GO:0004408">
    <property type="term" value="F:holocytochrome-c synthase activity"/>
    <property type="evidence" value="ECO:0007669"/>
    <property type="project" value="UniProtKB-EC"/>
</dbReference>
<comment type="similarity">
    <text evidence="2 10">Belongs to the cytochrome c-type heme lyase family.</text>
</comment>
<evidence type="ECO:0000256" key="9">
    <source>
        <dbReference type="ARBA" id="ARBA00023239"/>
    </source>
</evidence>
<comment type="catalytic activity">
    <reaction evidence="10">
        <text>holo-[cytochrome c] = apo-[cytochrome c] + heme b</text>
        <dbReference type="Rhea" id="RHEA:22648"/>
        <dbReference type="Rhea" id="RHEA-COMP:10725"/>
        <dbReference type="Rhea" id="RHEA-COMP:10726"/>
        <dbReference type="ChEBI" id="CHEBI:29950"/>
        <dbReference type="ChEBI" id="CHEBI:60344"/>
        <dbReference type="ChEBI" id="CHEBI:83739"/>
        <dbReference type="EC" id="4.4.1.17"/>
    </reaction>
</comment>
<feature type="compositionally biased region" description="Polar residues" evidence="11">
    <location>
        <begin position="46"/>
        <end position="67"/>
    </location>
</feature>
<keyword evidence="7 10" id="KW-0496">Mitochondrion</keyword>